<organism evidence="1 2">
    <name type="scientific">Steroidobacter agaridevorans</name>
    <dbReference type="NCBI Taxonomy" id="2695856"/>
    <lineage>
        <taxon>Bacteria</taxon>
        <taxon>Pseudomonadati</taxon>
        <taxon>Pseudomonadota</taxon>
        <taxon>Gammaproteobacteria</taxon>
        <taxon>Steroidobacterales</taxon>
        <taxon>Steroidobacteraceae</taxon>
        <taxon>Steroidobacter</taxon>
    </lineage>
</organism>
<comment type="caution">
    <text evidence="1">The sequence shown here is derived from an EMBL/GenBank/DDBJ whole genome shotgun (WGS) entry which is preliminary data.</text>
</comment>
<dbReference type="Proteomes" id="UP000445000">
    <property type="component" value="Unassembled WGS sequence"/>
</dbReference>
<reference evidence="2" key="1">
    <citation type="submission" date="2020-01" db="EMBL/GenBank/DDBJ databases">
        <title>'Steroidobacter agaridevorans' sp. nov., agar-degrading bacteria isolated from rhizosphere soils.</title>
        <authorList>
            <person name="Ikenaga M."/>
            <person name="Kataoka M."/>
            <person name="Murouchi A."/>
            <person name="Katsuragi S."/>
            <person name="Sakai M."/>
        </authorList>
    </citation>
    <scope>NUCLEOTIDE SEQUENCE [LARGE SCALE GENOMIC DNA]</scope>
    <source>
        <strain evidence="2">YU21-B</strain>
    </source>
</reference>
<sequence length="60" mass="6911">MERGRAGKARWASSDLLPEIEQGEIWLLTLYAKNVAESISGRTLKKIKEEIDGQSKERHW</sequence>
<protein>
    <submittedName>
        <fullName evidence="1">Uncharacterized protein</fullName>
    </submittedName>
</protein>
<evidence type="ECO:0000313" key="1">
    <source>
        <dbReference type="EMBL" id="GFE78477.1"/>
    </source>
</evidence>
<accession>A0A829Y5K2</accession>
<name>A0A829Y5K2_9GAMM</name>
<dbReference type="AlphaFoldDB" id="A0A829Y5K2"/>
<proteinExistence type="predicted"/>
<dbReference type="EMBL" id="BLJN01000001">
    <property type="protein sequence ID" value="GFE78477.1"/>
    <property type="molecule type" value="Genomic_DNA"/>
</dbReference>
<gene>
    <name evidence="1" type="ORF">GCM10011487_04770</name>
</gene>
<evidence type="ECO:0000313" key="2">
    <source>
        <dbReference type="Proteomes" id="UP000445000"/>
    </source>
</evidence>
<keyword evidence="2" id="KW-1185">Reference proteome</keyword>